<evidence type="ECO:0000256" key="1">
    <source>
        <dbReference type="ARBA" id="ARBA00022676"/>
    </source>
</evidence>
<protein>
    <submittedName>
        <fullName evidence="5">GDP-mannose-dependent alpha-(1-6)-phosphatidylinositol monomannoside mannosyltransferase</fullName>
        <ecNumber evidence="5">2.4.1.345</ecNumber>
    </submittedName>
</protein>
<sequence>MKILVVAVNYDPEPTGIAPYVAGLARGLRAQGHDARVITGIPHYPQWRNYTGFRRWRRDEVIDGVPVRRVRHVVPAGGIGVGRILLELSFAAGVLGSSWGRPDVVLTVSPPLLASAAVVAKAKLLGVPSALWSQDLYTRGMAELDAAGSWKVRVAKGLEGAVYRAADGVVAIGERFRTFAVSELGVPAERVSVHGNWSHVQAASSQDGQRFRERMGWGNRPVFMHSGAMGNKQGLEVVVEAAKVAQSRQSQALFVLTGDGSERARLEELAGDCANISFVDPLPDDDFRAALAAADVLVLNEKPGVAEMAVPSKLSTYFNAGKPVVAAVYALGTAAGLVERAGAGVVVAPGAAADLLEAAEGLVADPARAAELGVAGREFAQTHLGEGTAVRGIMQYLASVAGVKLSDQADVAAVGTDGPAQASQSSEGTDKAASRS</sequence>
<dbReference type="GO" id="GO:0043750">
    <property type="term" value="F:phosphatidylinositol alpha-mannosyltransferase activity"/>
    <property type="evidence" value="ECO:0007669"/>
    <property type="project" value="UniProtKB-EC"/>
</dbReference>
<evidence type="ECO:0000256" key="2">
    <source>
        <dbReference type="ARBA" id="ARBA00022679"/>
    </source>
</evidence>
<feature type="region of interest" description="Disordered" evidence="3">
    <location>
        <begin position="415"/>
        <end position="436"/>
    </location>
</feature>
<evidence type="ECO:0000259" key="4">
    <source>
        <dbReference type="Pfam" id="PF13579"/>
    </source>
</evidence>
<dbReference type="GeneID" id="63460344"/>
<accession>A0A239VRW9</accession>
<gene>
    <name evidence="5" type="primary">pimB_2</name>
    <name evidence="5" type="ORF">SAMEA4475696_02168</name>
</gene>
<dbReference type="EC" id="2.4.1.345" evidence="5"/>
<proteinExistence type="predicted"/>
<evidence type="ECO:0000313" key="6">
    <source>
        <dbReference type="Proteomes" id="UP000242637"/>
    </source>
</evidence>
<feature type="domain" description="Glycosyltransferase subfamily 4-like N-terminal" evidence="4">
    <location>
        <begin position="15"/>
        <end position="197"/>
    </location>
</feature>
<dbReference type="InterPro" id="IPR028098">
    <property type="entry name" value="Glyco_trans_4-like_N"/>
</dbReference>
<dbReference type="RefSeq" id="WP_051277186.1">
    <property type="nucleotide sequence ID" value="NZ_JAAFNI010000001.1"/>
</dbReference>
<dbReference type="EMBL" id="LT906453">
    <property type="protein sequence ID" value="SNV25021.1"/>
    <property type="molecule type" value="Genomic_DNA"/>
</dbReference>
<dbReference type="Gene3D" id="3.40.50.2000">
    <property type="entry name" value="Glycogen Phosphorylase B"/>
    <property type="match status" value="2"/>
</dbReference>
<dbReference type="OrthoDB" id="3180470at2"/>
<dbReference type="CDD" id="cd03794">
    <property type="entry name" value="GT4_WbuB-like"/>
    <property type="match status" value="1"/>
</dbReference>
<reference evidence="5 6" key="1">
    <citation type="submission" date="2017-06" db="EMBL/GenBank/DDBJ databases">
        <authorList>
            <consortium name="Pathogen Informatics"/>
        </authorList>
    </citation>
    <scope>NUCLEOTIDE SEQUENCE [LARGE SCALE GENOMIC DNA]</scope>
    <source>
        <strain evidence="5 6">NCTC13039</strain>
    </source>
</reference>
<evidence type="ECO:0000256" key="3">
    <source>
        <dbReference type="SAM" id="MobiDB-lite"/>
    </source>
</evidence>
<evidence type="ECO:0000313" key="5">
    <source>
        <dbReference type="EMBL" id="SNV25021.1"/>
    </source>
</evidence>
<dbReference type="SUPFAM" id="SSF53756">
    <property type="entry name" value="UDP-Glycosyltransferase/glycogen phosphorylase"/>
    <property type="match status" value="1"/>
</dbReference>
<organism evidence="5 6">
    <name type="scientific">Dermatophilus congolensis</name>
    <dbReference type="NCBI Taxonomy" id="1863"/>
    <lineage>
        <taxon>Bacteria</taxon>
        <taxon>Bacillati</taxon>
        <taxon>Actinomycetota</taxon>
        <taxon>Actinomycetes</taxon>
        <taxon>Micrococcales</taxon>
        <taxon>Dermatophilaceae</taxon>
        <taxon>Dermatophilus</taxon>
    </lineage>
</organism>
<dbReference type="Pfam" id="PF13579">
    <property type="entry name" value="Glyco_trans_4_4"/>
    <property type="match status" value="1"/>
</dbReference>
<name>A0A239VRW9_9MICO</name>
<keyword evidence="1 5" id="KW-0328">Glycosyltransferase</keyword>
<keyword evidence="6" id="KW-1185">Reference proteome</keyword>
<keyword evidence="2 5" id="KW-0808">Transferase</keyword>
<dbReference type="Pfam" id="PF13692">
    <property type="entry name" value="Glyco_trans_1_4"/>
    <property type="match status" value="1"/>
</dbReference>
<dbReference type="KEGG" id="dco:SAMEA4475696_2168"/>
<dbReference type="AlphaFoldDB" id="A0A239VRW9"/>
<dbReference type="PANTHER" id="PTHR12526">
    <property type="entry name" value="GLYCOSYLTRANSFERASE"/>
    <property type="match status" value="1"/>
</dbReference>
<dbReference type="STRING" id="1121387.GCA_000429885_00536"/>
<dbReference type="Proteomes" id="UP000242637">
    <property type="component" value="Chromosome 1"/>
</dbReference>